<proteinExistence type="predicted"/>
<evidence type="ECO:0000313" key="2">
    <source>
        <dbReference type="Proteomes" id="UP001175147"/>
    </source>
</evidence>
<dbReference type="Proteomes" id="UP001175147">
    <property type="component" value="Unassembled WGS sequence"/>
</dbReference>
<name>A0ABT8Z063_9SPIR</name>
<organism evidence="1 2">
    <name type="scientific">Brachyspira innocens</name>
    <dbReference type="NCBI Taxonomy" id="13264"/>
    <lineage>
        <taxon>Bacteria</taxon>
        <taxon>Pseudomonadati</taxon>
        <taxon>Spirochaetota</taxon>
        <taxon>Spirochaetia</taxon>
        <taxon>Brachyspirales</taxon>
        <taxon>Brachyspiraceae</taxon>
        <taxon>Brachyspira</taxon>
    </lineage>
</organism>
<keyword evidence="2" id="KW-1185">Reference proteome</keyword>
<protein>
    <submittedName>
        <fullName evidence="1">Glycosyltransferase</fullName>
    </submittedName>
</protein>
<sequence length="85" mass="10363">MSGKLLLKKNLIEYLVWPIPIRSIRNKIRIDSVYLKDLGYKINYNHYKNDIKGKKTFFVRNDWSVNEKEFSQNSFYNLIKRDYIN</sequence>
<feature type="non-terminal residue" evidence="1">
    <location>
        <position position="85"/>
    </location>
</feature>
<dbReference type="EMBL" id="JAUPBM010000220">
    <property type="protein sequence ID" value="MDO7021523.1"/>
    <property type="molecule type" value="Genomic_DNA"/>
</dbReference>
<gene>
    <name evidence="1" type="ORF">Q5M86_12155</name>
</gene>
<comment type="caution">
    <text evidence="1">The sequence shown here is derived from an EMBL/GenBank/DDBJ whole genome shotgun (WGS) entry which is preliminary data.</text>
</comment>
<reference evidence="1" key="1">
    <citation type="submission" date="2023-07" db="EMBL/GenBank/DDBJ databases">
        <title>Mucosal microbiota of week-old chicken and adult hens.</title>
        <authorList>
            <person name="Volf J."/>
            <person name="Karasova D."/>
            <person name="Crhanova M."/>
            <person name="Faldynova M."/>
            <person name="Prikrylova H."/>
            <person name="Zeman M."/>
            <person name="Babak V."/>
            <person name="Rajova J."/>
            <person name="Rychlik I."/>
        </authorList>
    </citation>
    <scope>NUCLEOTIDE SEQUENCE</scope>
    <source>
        <strain evidence="1">ET902</strain>
    </source>
</reference>
<evidence type="ECO:0000313" key="1">
    <source>
        <dbReference type="EMBL" id="MDO7021523.1"/>
    </source>
</evidence>
<accession>A0ABT8Z063</accession>